<accession>C7N2T7</accession>
<name>C7N2T7_SLAHD</name>
<reference evidence="1 2" key="1">
    <citation type="journal article" date="2009" name="Stand. Genomic Sci.">
        <title>Complete genome sequence of Slackia heliotrinireducens type strain (RHS 1).</title>
        <authorList>
            <person name="Pukall R."/>
            <person name="Lapidus A."/>
            <person name="Nolan M."/>
            <person name="Copeland A."/>
            <person name="Glavina Del Rio T."/>
            <person name="Lucas S."/>
            <person name="Chen F."/>
            <person name="Tice H."/>
            <person name="Cheng J.F."/>
            <person name="Chertkov O."/>
            <person name="Bruce D."/>
            <person name="Goodwin L."/>
            <person name="Kuske C."/>
            <person name="Brettin T."/>
            <person name="Detter J.C."/>
            <person name="Han C."/>
            <person name="Pitluck S."/>
            <person name="Pati A."/>
            <person name="Mavrommatis K."/>
            <person name="Ivanova N."/>
            <person name="Ovchinnikova G."/>
            <person name="Chen A."/>
            <person name="Palaniappan K."/>
            <person name="Schneider S."/>
            <person name="Rohde M."/>
            <person name="Chain P."/>
            <person name="D'haeseleer P."/>
            <person name="Goker M."/>
            <person name="Bristow J."/>
            <person name="Eisen J.A."/>
            <person name="Markowitz V."/>
            <person name="Kyrpides N.C."/>
            <person name="Klenk H.P."/>
            <person name="Hugenholtz P."/>
        </authorList>
    </citation>
    <scope>NUCLEOTIDE SEQUENCE [LARGE SCALE GENOMIC DNA]</scope>
    <source>
        <strain evidence="2">ATCC 29202 / DSM 20476 / NCTC 11029 / RHS 1</strain>
    </source>
</reference>
<dbReference type="HOGENOM" id="CLU_191206_2_0_11"/>
<evidence type="ECO:0000313" key="2">
    <source>
        <dbReference type="Proteomes" id="UP000002026"/>
    </source>
</evidence>
<evidence type="ECO:0000313" key="1">
    <source>
        <dbReference type="EMBL" id="ACV23595.1"/>
    </source>
</evidence>
<organism evidence="1 2">
    <name type="scientific">Slackia heliotrinireducens (strain ATCC 29202 / DSM 20476 / NCTC 11029 / RHS 1)</name>
    <name type="common">Peptococcus heliotrinreducens</name>
    <dbReference type="NCBI Taxonomy" id="471855"/>
    <lineage>
        <taxon>Bacteria</taxon>
        <taxon>Bacillati</taxon>
        <taxon>Actinomycetota</taxon>
        <taxon>Coriobacteriia</taxon>
        <taxon>Eggerthellales</taxon>
        <taxon>Eggerthellaceae</taxon>
        <taxon>Slackia</taxon>
    </lineage>
</organism>
<dbReference type="RefSeq" id="WP_012799693.1">
    <property type="nucleotide sequence ID" value="NC_013165.1"/>
</dbReference>
<sequence length="62" mass="7161">MHYEYVRVKLDKNNYALNADMESHRDVIDRKAAEGARYVGWFPVVQGPTGKTVEFDLIFEVA</sequence>
<dbReference type="KEGG" id="shi:Shel_25900"/>
<proteinExistence type="predicted"/>
<dbReference type="EMBL" id="CP001684">
    <property type="protein sequence ID" value="ACV23595.1"/>
    <property type="molecule type" value="Genomic_DNA"/>
</dbReference>
<dbReference type="Proteomes" id="UP000002026">
    <property type="component" value="Chromosome"/>
</dbReference>
<keyword evidence="2" id="KW-1185">Reference proteome</keyword>
<gene>
    <name evidence="1" type="ordered locus">Shel_25900</name>
</gene>
<protein>
    <submittedName>
        <fullName evidence="1">Uncharacterized protein</fullName>
    </submittedName>
</protein>
<dbReference type="AlphaFoldDB" id="C7N2T7"/>
<dbReference type="STRING" id="471855.Shel_25900"/>